<proteinExistence type="predicted"/>
<name>A0ABU8F7F7_9BACI</name>
<comment type="caution">
    <text evidence="1">The sequence shown here is derived from an EMBL/GenBank/DDBJ whole genome shotgun (WGS) entry which is preliminary data.</text>
</comment>
<dbReference type="EMBL" id="JBAWSY010000013">
    <property type="protein sequence ID" value="MEI4770938.1"/>
    <property type="molecule type" value="Genomic_DNA"/>
</dbReference>
<accession>A0ABU8F7F7</accession>
<sequence length="120" mass="13369">MFKKLSILVLIVTAVILPLNFANNLFGTTELVAEAAASDFTDGKKITEVDKVRDGETGNMDSVIAYFYSVSKPGTLIFKIKESSNSSWNSSEKLNLSYLTKTQKNMFIKKYEVHESYALA</sequence>
<dbReference type="Proteomes" id="UP001364890">
    <property type="component" value="Unassembled WGS sequence"/>
</dbReference>
<reference evidence="1 2" key="1">
    <citation type="submission" date="2024-01" db="EMBL/GenBank/DDBJ databases">
        <title>Seven novel Bacillus-like species.</title>
        <authorList>
            <person name="Liu G."/>
        </authorList>
    </citation>
    <scope>NUCLEOTIDE SEQUENCE [LARGE SCALE GENOMIC DNA]</scope>
    <source>
        <strain evidence="1 2">FJAT-51614</strain>
    </source>
</reference>
<dbReference type="RefSeq" id="WP_336498506.1">
    <property type="nucleotide sequence ID" value="NZ_JBAWSY010000013.1"/>
</dbReference>
<organism evidence="1 2">
    <name type="scientific">Psychrobacillus mangrovi</name>
    <dbReference type="NCBI Taxonomy" id="3117745"/>
    <lineage>
        <taxon>Bacteria</taxon>
        <taxon>Bacillati</taxon>
        <taxon>Bacillota</taxon>
        <taxon>Bacilli</taxon>
        <taxon>Bacillales</taxon>
        <taxon>Bacillaceae</taxon>
        <taxon>Psychrobacillus</taxon>
    </lineage>
</organism>
<evidence type="ECO:0000313" key="2">
    <source>
        <dbReference type="Proteomes" id="UP001364890"/>
    </source>
</evidence>
<evidence type="ECO:0000313" key="1">
    <source>
        <dbReference type="EMBL" id="MEI4770938.1"/>
    </source>
</evidence>
<protein>
    <submittedName>
        <fullName evidence="1">Uncharacterized protein</fullName>
    </submittedName>
</protein>
<keyword evidence="2" id="KW-1185">Reference proteome</keyword>
<gene>
    <name evidence="1" type="ORF">WAX74_15050</name>
</gene>